<name>Q5CUL8_CRYPI</name>
<dbReference type="Gene3D" id="3.40.50.300">
    <property type="entry name" value="P-loop containing nucleotide triphosphate hydrolases"/>
    <property type="match status" value="1"/>
</dbReference>
<reference evidence="2 3" key="1">
    <citation type="journal article" date="2004" name="Science">
        <title>Complete genome sequence of the apicomplexan, Cryptosporidium parvum.</title>
        <authorList>
            <person name="Abrahamsen M.S."/>
            <person name="Templeton T.J."/>
            <person name="Enomoto S."/>
            <person name="Abrahante J.E."/>
            <person name="Zhu G."/>
            <person name="Lancto C.A."/>
            <person name="Deng M."/>
            <person name="Liu C."/>
            <person name="Widmer G."/>
            <person name="Tzipori S."/>
            <person name="Buck G.A."/>
            <person name="Xu P."/>
            <person name="Bankier A.T."/>
            <person name="Dear P.H."/>
            <person name="Konfortov B.A."/>
            <person name="Spriggs H.F."/>
            <person name="Iyer L."/>
            <person name="Anantharaman V."/>
            <person name="Aravind L."/>
            <person name="Kapur V."/>
        </authorList>
    </citation>
    <scope>NUCLEOTIDE SEQUENCE [LARGE SCALE GENOMIC DNA]</scope>
    <source>
        <strain evidence="3">Iowa II</strain>
    </source>
</reference>
<evidence type="ECO:0000259" key="1">
    <source>
        <dbReference type="Pfam" id="PF00004"/>
    </source>
</evidence>
<dbReference type="GO" id="GO:0005524">
    <property type="term" value="F:ATP binding"/>
    <property type="evidence" value="ECO:0007669"/>
    <property type="project" value="InterPro"/>
</dbReference>
<sequence length="130" mass="15408">MPVFNLTNIYHRLGKSFLVSSIADSLNYSIKYVHTADIFNATIGFFERYLKEIIDVCTRKRKYILVIEDIDQYLLEENNTLLSLMFFFDIISRSNKWMHSEIMIFGTSTSKNIVCTRMFQVCCFLRGFIW</sequence>
<dbReference type="EMBL" id="AAEE01000004">
    <property type="protein sequence ID" value="EAK89084.1"/>
    <property type="molecule type" value="Genomic_DNA"/>
</dbReference>
<dbReference type="Pfam" id="PF00004">
    <property type="entry name" value="AAA"/>
    <property type="match status" value="1"/>
</dbReference>
<accession>Q5CUL8</accession>
<evidence type="ECO:0000313" key="2">
    <source>
        <dbReference type="EMBL" id="EAK89084.1"/>
    </source>
</evidence>
<comment type="caution">
    <text evidence="2">The sequence shown here is derived from an EMBL/GenBank/DDBJ whole genome shotgun (WGS) entry which is preliminary data.</text>
</comment>
<dbReference type="InterPro" id="IPR027417">
    <property type="entry name" value="P-loop_NTPase"/>
</dbReference>
<dbReference type="RefSeq" id="XP_626796.1">
    <property type="nucleotide sequence ID" value="XM_626796.1"/>
</dbReference>
<dbReference type="OrthoDB" id="275748at2759"/>
<dbReference type="AlphaFoldDB" id="Q5CUL8"/>
<dbReference type="InterPro" id="IPR003959">
    <property type="entry name" value="ATPase_AAA_core"/>
</dbReference>
<feature type="domain" description="ATPase AAA-type core" evidence="1">
    <location>
        <begin position="13"/>
        <end position="110"/>
    </location>
</feature>
<proteinExistence type="predicted"/>
<organism evidence="2 3">
    <name type="scientific">Cryptosporidium parvum (strain Iowa II)</name>
    <dbReference type="NCBI Taxonomy" id="353152"/>
    <lineage>
        <taxon>Eukaryota</taxon>
        <taxon>Sar</taxon>
        <taxon>Alveolata</taxon>
        <taxon>Apicomplexa</taxon>
        <taxon>Conoidasida</taxon>
        <taxon>Coccidia</taxon>
        <taxon>Eucoccidiorida</taxon>
        <taxon>Eimeriorina</taxon>
        <taxon>Cryptosporidiidae</taxon>
        <taxon>Cryptosporidium</taxon>
    </lineage>
</organism>
<dbReference type="SUPFAM" id="SSF52540">
    <property type="entry name" value="P-loop containing nucleoside triphosphate hydrolases"/>
    <property type="match status" value="1"/>
</dbReference>
<evidence type="ECO:0000313" key="3">
    <source>
        <dbReference type="Proteomes" id="UP000006726"/>
    </source>
</evidence>
<dbReference type="GO" id="GO:0016887">
    <property type="term" value="F:ATP hydrolysis activity"/>
    <property type="evidence" value="ECO:0007669"/>
    <property type="project" value="InterPro"/>
</dbReference>
<dbReference type="InParanoid" id="Q5CUL8"/>
<protein>
    <submittedName>
        <fullName evidence="2">Possible domain AAA, ATpase family</fullName>
    </submittedName>
</protein>
<dbReference type="KEGG" id="cpv:cgd3_2290"/>
<gene>
    <name evidence="2" type="ORF">cgd3_2290</name>
</gene>
<dbReference type="Proteomes" id="UP000006726">
    <property type="component" value="Chromosome 3"/>
</dbReference>
<keyword evidence="3" id="KW-1185">Reference proteome</keyword>
<dbReference type="GeneID" id="3374033"/>